<organism evidence="2 3">
    <name type="scientific">Kribbella speibonae</name>
    <dbReference type="NCBI Taxonomy" id="1572660"/>
    <lineage>
        <taxon>Bacteria</taxon>
        <taxon>Bacillati</taxon>
        <taxon>Actinomycetota</taxon>
        <taxon>Actinomycetes</taxon>
        <taxon>Propionibacteriales</taxon>
        <taxon>Kribbellaceae</taxon>
        <taxon>Kribbella</taxon>
    </lineage>
</organism>
<feature type="transmembrane region" description="Helical" evidence="1">
    <location>
        <begin position="156"/>
        <end position="180"/>
    </location>
</feature>
<reference evidence="2 3" key="1">
    <citation type="submission" date="2019-02" db="EMBL/GenBank/DDBJ databases">
        <title>Kribbella capetownensis sp. nov. and Kribbella speibonae sp. nov., isolated from soil.</title>
        <authorList>
            <person name="Curtis S.M."/>
            <person name="Norton I."/>
            <person name="Everest G.J."/>
            <person name="Meyers P.R."/>
        </authorList>
    </citation>
    <scope>NUCLEOTIDE SEQUENCE [LARGE SCALE GENOMIC DNA]</scope>
    <source>
        <strain evidence="2 3">YM55</strain>
    </source>
</reference>
<keyword evidence="1" id="KW-1133">Transmembrane helix</keyword>
<feature type="transmembrane region" description="Helical" evidence="1">
    <location>
        <begin position="115"/>
        <end position="136"/>
    </location>
</feature>
<dbReference type="Pfam" id="PF11139">
    <property type="entry name" value="SfLAP"/>
    <property type="match status" value="1"/>
</dbReference>
<feature type="transmembrane region" description="Helical" evidence="1">
    <location>
        <begin position="201"/>
        <end position="221"/>
    </location>
</feature>
<evidence type="ECO:0000313" key="3">
    <source>
        <dbReference type="Proteomes" id="UP000294225"/>
    </source>
</evidence>
<dbReference type="InterPro" id="IPR021315">
    <property type="entry name" value="Gap/Sap"/>
</dbReference>
<evidence type="ECO:0000313" key="2">
    <source>
        <dbReference type="EMBL" id="TCC41833.1"/>
    </source>
</evidence>
<protein>
    <recommendedName>
        <fullName evidence="4">Sap-like sulfolipid-1-addressing protein</fullName>
    </recommendedName>
</protein>
<gene>
    <name evidence="2" type="ORF">E0H92_09385</name>
</gene>
<name>A0A4R0J5E1_9ACTN</name>
<keyword evidence="1" id="KW-0812">Transmembrane</keyword>
<proteinExistence type="predicted"/>
<dbReference type="Proteomes" id="UP000294225">
    <property type="component" value="Unassembled WGS sequence"/>
</dbReference>
<keyword evidence="1" id="KW-0472">Membrane</keyword>
<dbReference type="RefSeq" id="WP_131495973.1">
    <property type="nucleotide sequence ID" value="NZ_SJKC01000001.1"/>
</dbReference>
<evidence type="ECO:0008006" key="4">
    <source>
        <dbReference type="Google" id="ProtNLM"/>
    </source>
</evidence>
<comment type="caution">
    <text evidence="2">The sequence shown here is derived from an EMBL/GenBank/DDBJ whole genome shotgun (WGS) entry which is preliminary data.</text>
</comment>
<feature type="transmembrane region" description="Helical" evidence="1">
    <location>
        <begin position="12"/>
        <end position="30"/>
    </location>
</feature>
<feature type="transmembrane region" description="Helical" evidence="1">
    <location>
        <begin position="77"/>
        <end position="94"/>
    </location>
</feature>
<feature type="transmembrane region" description="Helical" evidence="1">
    <location>
        <begin position="37"/>
        <end position="57"/>
    </location>
</feature>
<dbReference type="EMBL" id="SJKC01000001">
    <property type="protein sequence ID" value="TCC41833.1"/>
    <property type="molecule type" value="Genomic_DNA"/>
</dbReference>
<dbReference type="AlphaFoldDB" id="A0A4R0J5E1"/>
<sequence length="225" mass="23219">MWPVAGAALPQAMAIALSPVPMVCIVLVLLSEHPVRAGLYFTAGWIGALTVAVGLVAWLTDTVAEGHEESTRDGVDVLQLAVGVLFAVLAVRYWRKRPDPGTPPPRPAIVDRIALLSAGGLLLAGAAAALANLKNLPLVLSAGSYIGGAALTTPQLTAATAIFIATASTTVVAPLLAVVLTGPTQSARTLRALETWLLTNLNTITVVLLLVLATVLIGQGLDLFR</sequence>
<accession>A0A4R0J5E1</accession>
<evidence type="ECO:0000256" key="1">
    <source>
        <dbReference type="SAM" id="Phobius"/>
    </source>
</evidence>